<dbReference type="AlphaFoldDB" id="A0A6A6Y1D1"/>
<keyword evidence="3" id="KW-1185">Reference proteome</keyword>
<accession>A0A6A6Y1D1</accession>
<feature type="region of interest" description="Disordered" evidence="1">
    <location>
        <begin position="128"/>
        <end position="147"/>
    </location>
</feature>
<gene>
    <name evidence="2 4" type="ORF">BDZ99DRAFT_527310</name>
</gene>
<reference evidence="4" key="2">
    <citation type="submission" date="2020-04" db="EMBL/GenBank/DDBJ databases">
        <authorList>
            <consortium name="NCBI Genome Project"/>
        </authorList>
    </citation>
    <scope>NUCLEOTIDE SEQUENCE</scope>
    <source>
        <strain evidence="4">CBS 304.34</strain>
    </source>
</reference>
<feature type="region of interest" description="Disordered" evidence="1">
    <location>
        <begin position="1"/>
        <end position="41"/>
    </location>
</feature>
<dbReference type="Proteomes" id="UP000504636">
    <property type="component" value="Unplaced"/>
</dbReference>
<name>A0A6A6Y1D1_9PEZI</name>
<dbReference type="RefSeq" id="XP_033569546.1">
    <property type="nucleotide sequence ID" value="XM_033726240.1"/>
</dbReference>
<organism evidence="2">
    <name type="scientific">Mytilinidion resinicola</name>
    <dbReference type="NCBI Taxonomy" id="574789"/>
    <lineage>
        <taxon>Eukaryota</taxon>
        <taxon>Fungi</taxon>
        <taxon>Dikarya</taxon>
        <taxon>Ascomycota</taxon>
        <taxon>Pezizomycotina</taxon>
        <taxon>Dothideomycetes</taxon>
        <taxon>Pleosporomycetidae</taxon>
        <taxon>Mytilinidiales</taxon>
        <taxon>Mytilinidiaceae</taxon>
        <taxon>Mytilinidion</taxon>
    </lineage>
</organism>
<evidence type="ECO:0000313" key="4">
    <source>
        <dbReference type="RefSeq" id="XP_033569546.1"/>
    </source>
</evidence>
<evidence type="ECO:0000313" key="3">
    <source>
        <dbReference type="Proteomes" id="UP000504636"/>
    </source>
</evidence>
<dbReference type="OrthoDB" id="10455813at2759"/>
<reference evidence="2 4" key="1">
    <citation type="journal article" date="2020" name="Stud. Mycol.">
        <title>101 Dothideomycetes genomes: a test case for predicting lifestyles and emergence of pathogens.</title>
        <authorList>
            <person name="Haridas S."/>
            <person name="Albert R."/>
            <person name="Binder M."/>
            <person name="Bloem J."/>
            <person name="Labutti K."/>
            <person name="Salamov A."/>
            <person name="Andreopoulos B."/>
            <person name="Baker S."/>
            <person name="Barry K."/>
            <person name="Bills G."/>
            <person name="Bluhm B."/>
            <person name="Cannon C."/>
            <person name="Castanera R."/>
            <person name="Culley D."/>
            <person name="Daum C."/>
            <person name="Ezra D."/>
            <person name="Gonzalez J."/>
            <person name="Henrissat B."/>
            <person name="Kuo A."/>
            <person name="Liang C."/>
            <person name="Lipzen A."/>
            <person name="Lutzoni F."/>
            <person name="Magnuson J."/>
            <person name="Mondo S."/>
            <person name="Nolan M."/>
            <person name="Ohm R."/>
            <person name="Pangilinan J."/>
            <person name="Park H.-J."/>
            <person name="Ramirez L."/>
            <person name="Alfaro M."/>
            <person name="Sun H."/>
            <person name="Tritt A."/>
            <person name="Yoshinaga Y."/>
            <person name="Zwiers L.-H."/>
            <person name="Turgeon B."/>
            <person name="Goodwin S."/>
            <person name="Spatafora J."/>
            <person name="Crous P."/>
            <person name="Grigoriev I."/>
        </authorList>
    </citation>
    <scope>NUCLEOTIDE SEQUENCE</scope>
    <source>
        <strain evidence="2 4">CBS 304.34</strain>
    </source>
</reference>
<dbReference type="GeneID" id="54467133"/>
<dbReference type="EMBL" id="MU003722">
    <property type="protein sequence ID" value="KAF2802582.1"/>
    <property type="molecule type" value="Genomic_DNA"/>
</dbReference>
<protein>
    <submittedName>
        <fullName evidence="2 4">Uncharacterized protein</fullName>
    </submittedName>
</protein>
<reference evidence="4" key="3">
    <citation type="submission" date="2025-04" db="UniProtKB">
        <authorList>
            <consortium name="RefSeq"/>
        </authorList>
    </citation>
    <scope>IDENTIFICATION</scope>
    <source>
        <strain evidence="4">CBS 304.34</strain>
    </source>
</reference>
<evidence type="ECO:0000313" key="2">
    <source>
        <dbReference type="EMBL" id="KAF2802582.1"/>
    </source>
</evidence>
<evidence type="ECO:0000256" key="1">
    <source>
        <dbReference type="SAM" id="MobiDB-lite"/>
    </source>
</evidence>
<sequence>MSGFTPKPRFAPETPPSEPNETMDLNDVKVTGTPHAGQIGDSPLSVALTASEKQMLDNTKVKTAIVDVDSEAWKEKMDLETKATMLEQEKRAHSNKMKLEAQAKKKIASDKKAMEKLLRDKQVVEVRPHPAPTGSMEVDATSETPSESHVLPETLLALFVPKELDELELRPDELQETWPELADDMYAFRLDGVRKLATTYDKYNKRYLRNKEPIISEDELVAFSRAREAEFFKFFLRQGMQFKPVSLDWYTKQIAKEDSADKNESSKWTKRVETFKEYWQSVKLLETRLQPRVFVDAATRAALQQQPIVRQQFKLEKDFKPLRQKSLVKMYEQHGPSHLWIFYDLPYTSQSEQAAIADNCVEMEAEVFWRLLQQQKQSQTEKAYLEGVSGQIAKIRAMRKEAEARPKKINGAAEVLGKAVEGSKMEVDTRAPAVVMEAQAPGLKNTPTEH</sequence>
<proteinExistence type="predicted"/>